<dbReference type="Pfam" id="PF00668">
    <property type="entry name" value="Condensation"/>
    <property type="match status" value="1"/>
</dbReference>
<dbReference type="Pfam" id="PF00501">
    <property type="entry name" value="AMP-binding"/>
    <property type="match status" value="2"/>
</dbReference>
<reference evidence="6 7" key="1">
    <citation type="journal article" date="2019" name="Fungal Biol. Biotechnol.">
        <title>Draft genome sequence of fastidious pathogen Ceratobasidium theobromae, which causes vascular-streak dieback in Theobroma cacao.</title>
        <authorList>
            <person name="Ali S.S."/>
            <person name="Asman A."/>
            <person name="Shao J."/>
            <person name="Firmansyah A.P."/>
            <person name="Susilo A.W."/>
            <person name="Rosmana A."/>
            <person name="McMahon P."/>
            <person name="Junaid M."/>
            <person name="Guest D."/>
            <person name="Kheng T.Y."/>
            <person name="Meinhardt L.W."/>
            <person name="Bailey B.A."/>
        </authorList>
    </citation>
    <scope>NUCLEOTIDE SEQUENCE [LARGE SCALE GENOMIC DNA]</scope>
    <source>
        <strain evidence="6 7">CT2</strain>
    </source>
</reference>
<keyword evidence="4" id="KW-0511">Multifunctional enzyme</keyword>
<dbReference type="Gene3D" id="3.40.50.150">
    <property type="entry name" value="Vaccinia Virus protein VP39"/>
    <property type="match status" value="1"/>
</dbReference>
<evidence type="ECO:0000313" key="6">
    <source>
        <dbReference type="EMBL" id="KAB5588957.1"/>
    </source>
</evidence>
<dbReference type="InterPro" id="IPR009081">
    <property type="entry name" value="PP-bd_ACP"/>
</dbReference>
<evidence type="ECO:0000256" key="2">
    <source>
        <dbReference type="ARBA" id="ARBA00022553"/>
    </source>
</evidence>
<feature type="domain" description="Carrier" evidence="5">
    <location>
        <begin position="2045"/>
        <end position="2121"/>
    </location>
</feature>
<keyword evidence="3" id="KW-0436">Ligase</keyword>
<dbReference type="Gene3D" id="1.10.1200.10">
    <property type="entry name" value="ACP-like"/>
    <property type="match status" value="2"/>
</dbReference>
<dbReference type="InterPro" id="IPR020845">
    <property type="entry name" value="AMP-binding_CS"/>
</dbReference>
<dbReference type="PROSITE" id="PS00012">
    <property type="entry name" value="PHOSPHOPANTETHEINE"/>
    <property type="match status" value="2"/>
</dbReference>
<dbReference type="Gene3D" id="3.30.559.10">
    <property type="entry name" value="Chloramphenicol acetyltransferase-like domain"/>
    <property type="match status" value="1"/>
</dbReference>
<dbReference type="Gene3D" id="3.30.559.30">
    <property type="entry name" value="Nonribosomal peptide synthetase, condensation domain"/>
    <property type="match status" value="1"/>
</dbReference>
<dbReference type="InterPro" id="IPR006162">
    <property type="entry name" value="Ppantetheine_attach_site"/>
</dbReference>
<dbReference type="InterPro" id="IPR029063">
    <property type="entry name" value="SAM-dependent_MTases_sf"/>
</dbReference>
<dbReference type="GO" id="GO:0044550">
    <property type="term" value="P:secondary metabolite biosynthetic process"/>
    <property type="evidence" value="ECO:0007669"/>
    <property type="project" value="TreeGrafter"/>
</dbReference>
<comment type="caution">
    <text evidence="6">The sequence shown here is derived from an EMBL/GenBank/DDBJ whole genome shotgun (WGS) entry which is preliminary data.</text>
</comment>
<proteinExistence type="predicted"/>
<dbReference type="EMBL" id="SSOP01000340">
    <property type="protein sequence ID" value="KAB5588957.1"/>
    <property type="molecule type" value="Genomic_DNA"/>
</dbReference>
<accession>A0A5N5QC56</accession>
<dbReference type="GO" id="GO:0016874">
    <property type="term" value="F:ligase activity"/>
    <property type="evidence" value="ECO:0007669"/>
    <property type="project" value="UniProtKB-KW"/>
</dbReference>
<keyword evidence="1" id="KW-0596">Phosphopantetheine</keyword>
<protein>
    <submittedName>
        <fullName evidence="6">Non-ribosomal peptide synthetase</fullName>
    </submittedName>
</protein>
<dbReference type="GO" id="GO:0043041">
    <property type="term" value="P:amino acid activation for nonribosomal peptide biosynthetic process"/>
    <property type="evidence" value="ECO:0007669"/>
    <property type="project" value="TreeGrafter"/>
</dbReference>
<dbReference type="CDD" id="cd05930">
    <property type="entry name" value="A_NRPS"/>
    <property type="match status" value="1"/>
</dbReference>
<dbReference type="SUPFAM" id="SSF53474">
    <property type="entry name" value="alpha/beta-Hydrolases"/>
    <property type="match status" value="1"/>
</dbReference>
<dbReference type="GO" id="GO:0031177">
    <property type="term" value="F:phosphopantetheine binding"/>
    <property type="evidence" value="ECO:0007669"/>
    <property type="project" value="TreeGrafter"/>
</dbReference>
<dbReference type="InterPro" id="IPR010071">
    <property type="entry name" value="AA_adenyl_dom"/>
</dbReference>
<name>A0A5N5QC56_9AGAM</name>
<dbReference type="Gene3D" id="3.40.50.1820">
    <property type="entry name" value="alpha/beta hydrolase"/>
    <property type="match status" value="1"/>
</dbReference>
<keyword evidence="2" id="KW-0597">Phosphoprotein</keyword>
<keyword evidence="7" id="KW-1185">Reference proteome</keyword>
<dbReference type="PROSITE" id="PS00455">
    <property type="entry name" value="AMP_BINDING"/>
    <property type="match status" value="2"/>
</dbReference>
<feature type="domain" description="Carrier" evidence="5">
    <location>
        <begin position="553"/>
        <end position="628"/>
    </location>
</feature>
<dbReference type="PANTHER" id="PTHR45527">
    <property type="entry name" value="NONRIBOSOMAL PEPTIDE SYNTHETASE"/>
    <property type="match status" value="1"/>
</dbReference>
<dbReference type="Pfam" id="PF13847">
    <property type="entry name" value="Methyltransf_31"/>
    <property type="match status" value="1"/>
</dbReference>
<dbReference type="InterPro" id="IPR029058">
    <property type="entry name" value="AB_hydrolase_fold"/>
</dbReference>
<dbReference type="CDD" id="cd02440">
    <property type="entry name" value="AdoMet_MTases"/>
    <property type="match status" value="1"/>
</dbReference>
<dbReference type="InterPro" id="IPR025714">
    <property type="entry name" value="Methyltranfer_dom"/>
</dbReference>
<dbReference type="Gene3D" id="3.40.50.12780">
    <property type="entry name" value="N-terminal domain of ligase-like"/>
    <property type="match status" value="2"/>
</dbReference>
<organism evidence="6 7">
    <name type="scientific">Ceratobasidium theobromae</name>
    <dbReference type="NCBI Taxonomy" id="1582974"/>
    <lineage>
        <taxon>Eukaryota</taxon>
        <taxon>Fungi</taxon>
        <taxon>Dikarya</taxon>
        <taxon>Basidiomycota</taxon>
        <taxon>Agaricomycotina</taxon>
        <taxon>Agaricomycetes</taxon>
        <taxon>Cantharellales</taxon>
        <taxon>Ceratobasidiaceae</taxon>
        <taxon>Ceratobasidium</taxon>
    </lineage>
</organism>
<dbReference type="InterPro" id="IPR000873">
    <property type="entry name" value="AMP-dep_synth/lig_dom"/>
</dbReference>
<evidence type="ECO:0000256" key="4">
    <source>
        <dbReference type="ARBA" id="ARBA00023268"/>
    </source>
</evidence>
<dbReference type="SUPFAM" id="SSF52777">
    <property type="entry name" value="CoA-dependent acyltransferases"/>
    <property type="match status" value="2"/>
</dbReference>
<dbReference type="SUPFAM" id="SSF53335">
    <property type="entry name" value="S-adenosyl-L-methionine-dependent methyltransferases"/>
    <property type="match status" value="1"/>
</dbReference>
<dbReference type="InterPro" id="IPR045851">
    <property type="entry name" value="AMP-bd_C_sf"/>
</dbReference>
<sequence length="2403" mass="265392">MVVATIASFADTSNIQRLESFLEYNSCHYPFRNALTYYIEGEKRHITYSNLWARSNSVASALRSHLSRGGDASLVTLFLPSGPNQIIAIFATLISGAAYVPIAIDVAPGKCRSVVEQTGSRMIITDSSQRRALDKLLLDADVKGLEVLDMDTISDKIEDKSEFNGVTHLETDPAYVLFSSGTTGVPKGIVTSHGAVLSYCRAANEIFQANSTDKFLRGASYTFDASIEQIFLPISVGAEVVIQPPEVLENFSTYVRFLDQASITILPVSTALWHQLAKYVIQTKQSLPQAVRFLTFGGEAAMADVLASWRKHSGDYPRIVNTYGPTESTVTATTWEASDYSERTVLPIGRPLSSTKCYVLDAETHAPVARGQMGLLHLSGPNLAMGYLGDAGLTRKKFVPNPFNCEPGYERMYNTGDLAMEDEDGLLHFGGRADLQVKVRGFRVEIETIEACLLTHPSVVSVGVLDVTEQQTTSLHAYIVQFQDSPPLYGDDFIAHCQKSLAHYEIPARFFRIETMPLNLSRKIDRRRLAKVSRQEYLFKDTLTSGHLNDIGGIVDVTLAGLWCECLGGLSVAQLNAQSHFLRLGGHSLTLITLSAKISSVFKVSLRAVELLRNLELGAMSKLIAERRAVLSMCDSRPGFETVETESDSYPLTLPQERLFTVQQKSPDSPFFNDGLAIDIRGRVDEERLVYAVKEILRRHVVLRARLVQREHGAVDQQIVEPSEEFFSRVFIRESLNRARAEQLAHRIYSQPLNLYTGPLIKVAFLTSDPEEHILVVCVHHIIWDGFSDNIFVNEFVRLYKGERLEIAPNYFDSFPSGSSSPNGSRLEAVRSYLAGVPQIVDIASDFVRPETQSYSRGRSLHFDLDSDAMGRLLNRVGGSLACIGLTAYAVAVHLSAARQMDFAIGVPFANRALPAAARAIGFFVNLLPIRMKFADISSLDELYGHVREDLLFLAEMEDVPFDALINSLGVNRTSSRDSLIQVSFSFHDAPEGSLSDGTTFSRFSLSNGAARTDLLFFVELGKTGQLTGQLEYNTELFAHSTIESLVEAITQILSSWAGDSSLSIDEIPFKAPPLSAAPLPSVCDQSFGSYISAFGRRFADRVAVYDDNEGKDYTYSQIFNKAQRIRHLVRPLKGRSNSVMLLVDRSADVLAAEIGVSLAGMTWIPCDVGQPKSRIFDIAADAQPACIVAHSQVMERLKLDEAELTVPIISIPSDWADDSELDNFECDDAGELAYIIYTSGTTGKPKGVTIGHSSVIAVFDHILTWIEDTPLNGVSTLNYAFDGSIPGMYALLISGGCLKFPKIGGEQDAEYLSGLMRKSPCANFLCITPAALRMWLDQRASRDGFFPADFREVLLGGDALMPDFVRRIMAELVSSPKVQLRNAYGPTEGTIFGSYGVLNHTNMDSITRVCRVPIDRLMPHVEMTVCGPTGQSLPRGFVGEVIIWGSCLTLGYANLPEINAARFLTRNGVRGWRSGDLGRQLACGSFEILGRTDSMCKVRGNFRVDFSEIKSQITTFEEVADCHVSTALVSGDGEKQIVAHAVFRHDSNRDVQFVADWKEVTEAITAQHQDVEFDAGFDHRGWTSSFDRELISAEDMKEWLDATVNRLLNLRCFQNGRRPRILEIGSGTGMILFRLAPHAEKYVGFDLSALVVSQVQAHAQKLGYDHVEVHITPAHLFEEVIDLNQRFDLIICNSVAQYFPSFQYLQRLLDRAADHLDEDGYLFFGDMRNFGLMRQYAMAVAFASKPQSVSCLSKATLNTMSREEELLVSPDYFVQLARDDGRFDSAVNYLKRGVATTEMNLFRFDAVLHSPQQKALSASVSPLRECSWSSYTSLDDLVSSIGGSLPVLLRNIPNARIADVHFISTVPLDASQSLSDILDLAKASTGSSGACHPEDLIRRLSTPDMIVIPLSSLDRPECFDVLVVRSNTPQREIEQMCYEAQLATTAHGDQILSNKQKAEVSRETLQSLREYLSHRVPSYVSGKVSPDTPLISSPQMIPDFLVPVNMIPLTASHKVDISKLPKPNSSHRFTAELQTQVEWSAADIARRPIVEAILRIFSTVLFTDKVLSPKDDFFACGGHSLIATKATNMIRLEFDIPLPFTAIIMNPTASELAARIESIKAESHTNSQLPPNIVMIHPAATATPRVALFVFHMLWGAVALFTPLMKHLVKELGDLVIYGIVWEPERNLTSLEKMASSYARSISAVNLPATASRFLLGGCYGGIVATQVAKHLPHGSSRLILLETPSSSVLRNTPESSFSYYMAQNIEDALNTQSSDANARSLAESLSGSGISRHDAVALTAFFSQRLTIPPWVTDIELERLIRALSENFEVSMDIWHHAKATQEPDSEVNIALNLQATLGIWVRDELPKGLGWAKFEDVEGDHISMMTSPTSARKIVEVLRS</sequence>
<dbReference type="OrthoDB" id="408177at2759"/>
<dbReference type="SUPFAM" id="SSF56801">
    <property type="entry name" value="Acetyl-CoA synthetase-like"/>
    <property type="match status" value="2"/>
</dbReference>
<dbReference type="PROSITE" id="PS50075">
    <property type="entry name" value="CARRIER"/>
    <property type="match status" value="2"/>
</dbReference>
<dbReference type="InterPro" id="IPR001242">
    <property type="entry name" value="Condensation_dom"/>
</dbReference>
<dbReference type="InterPro" id="IPR042099">
    <property type="entry name" value="ANL_N_sf"/>
</dbReference>
<dbReference type="SUPFAM" id="SSF47336">
    <property type="entry name" value="ACP-like"/>
    <property type="match status" value="2"/>
</dbReference>
<gene>
    <name evidence="6" type="ORF">CTheo_7602</name>
</gene>
<evidence type="ECO:0000259" key="5">
    <source>
        <dbReference type="PROSITE" id="PS50075"/>
    </source>
</evidence>
<dbReference type="InterPro" id="IPR023213">
    <property type="entry name" value="CAT-like_dom_sf"/>
</dbReference>
<dbReference type="PANTHER" id="PTHR45527:SF1">
    <property type="entry name" value="FATTY ACID SYNTHASE"/>
    <property type="match status" value="1"/>
</dbReference>
<dbReference type="InterPro" id="IPR036736">
    <property type="entry name" value="ACP-like_sf"/>
</dbReference>
<dbReference type="Proteomes" id="UP000383932">
    <property type="component" value="Unassembled WGS sequence"/>
</dbReference>
<dbReference type="Gene3D" id="3.30.300.30">
    <property type="match status" value="2"/>
</dbReference>
<dbReference type="NCBIfam" id="TIGR01733">
    <property type="entry name" value="AA-adenyl-dom"/>
    <property type="match status" value="1"/>
</dbReference>
<evidence type="ECO:0000256" key="1">
    <source>
        <dbReference type="ARBA" id="ARBA00022450"/>
    </source>
</evidence>
<dbReference type="GO" id="GO:0005737">
    <property type="term" value="C:cytoplasm"/>
    <property type="evidence" value="ECO:0007669"/>
    <property type="project" value="TreeGrafter"/>
</dbReference>
<evidence type="ECO:0000313" key="7">
    <source>
        <dbReference type="Proteomes" id="UP000383932"/>
    </source>
</evidence>
<dbReference type="Pfam" id="PF00550">
    <property type="entry name" value="PP-binding"/>
    <property type="match status" value="2"/>
</dbReference>
<evidence type="ECO:0000256" key="3">
    <source>
        <dbReference type="ARBA" id="ARBA00022598"/>
    </source>
</evidence>